<evidence type="ECO:0000256" key="5">
    <source>
        <dbReference type="ARBA" id="ARBA00022618"/>
    </source>
</evidence>
<evidence type="ECO:0000256" key="10">
    <source>
        <dbReference type="SAM" id="MobiDB-lite"/>
    </source>
</evidence>
<dbReference type="RefSeq" id="WP_344986958.1">
    <property type="nucleotide sequence ID" value="NZ_BAAAXV010000001.1"/>
</dbReference>
<evidence type="ECO:0000256" key="4">
    <source>
        <dbReference type="ARBA" id="ARBA00022490"/>
    </source>
</evidence>
<dbReference type="InterPro" id="IPR019933">
    <property type="entry name" value="DivIVA_domain"/>
</dbReference>
<comment type="subcellular location">
    <subcellularLocation>
        <location evidence="1">Cytoplasm</location>
    </subcellularLocation>
</comment>
<evidence type="ECO:0000256" key="8">
    <source>
        <dbReference type="ARBA" id="ARBA00031737"/>
    </source>
</evidence>
<keyword evidence="6 9" id="KW-0175">Coiled coil</keyword>
<evidence type="ECO:0000256" key="6">
    <source>
        <dbReference type="ARBA" id="ARBA00023054"/>
    </source>
</evidence>
<comment type="caution">
    <text evidence="11">The sequence shown here is derived from an EMBL/GenBank/DDBJ whole genome shotgun (WGS) entry which is preliminary data.</text>
</comment>
<dbReference type="Proteomes" id="UP001589532">
    <property type="component" value="Unassembled WGS sequence"/>
</dbReference>
<dbReference type="InterPro" id="IPR007793">
    <property type="entry name" value="DivIVA_fam"/>
</dbReference>
<evidence type="ECO:0000256" key="1">
    <source>
        <dbReference type="ARBA" id="ARBA00004496"/>
    </source>
</evidence>
<keyword evidence="4" id="KW-0963">Cytoplasm</keyword>
<evidence type="ECO:0000313" key="11">
    <source>
        <dbReference type="EMBL" id="MFB9627918.1"/>
    </source>
</evidence>
<keyword evidence="7" id="KW-0131">Cell cycle</keyword>
<feature type="region of interest" description="Disordered" evidence="10">
    <location>
        <begin position="1"/>
        <end position="73"/>
    </location>
</feature>
<evidence type="ECO:0000256" key="7">
    <source>
        <dbReference type="ARBA" id="ARBA00023306"/>
    </source>
</evidence>
<evidence type="ECO:0000256" key="9">
    <source>
        <dbReference type="SAM" id="Coils"/>
    </source>
</evidence>
<gene>
    <name evidence="11" type="ORF">ACFFSA_32960</name>
</gene>
<reference evidence="11 12" key="1">
    <citation type="submission" date="2024-09" db="EMBL/GenBank/DDBJ databases">
        <authorList>
            <person name="Sun Q."/>
            <person name="Mori K."/>
        </authorList>
    </citation>
    <scope>NUCLEOTIDE SEQUENCE [LARGE SCALE GENOMIC DNA]</scope>
    <source>
        <strain evidence="11 12">JCM 3143</strain>
    </source>
</reference>
<sequence>MNDSMEPFPPPGQSLNGNGHRAAQDLMPWTEETPGDNSDANSGWHEDAWEEPQWDEPQTAGDDVSAERLTPAALRSVVFRRAPLGKRGLDENQVNNLLDRVETELVRLTQEKKALEAEVKLLRDTATRQAQSGPEPAAPAEPPREQPKARETGLARVDPAEQAASRTVASRVQEAHVYAASLLSQAQQTADQYIQDAQRYSRELIEDALLRRGAMLAKAAGEQGVAGDESVGREIARLRAANQAYRGKLRDHFELMLMNLDEWETAEGIGGGSA</sequence>
<feature type="compositionally biased region" description="Basic and acidic residues" evidence="10">
    <location>
        <begin position="142"/>
        <end position="153"/>
    </location>
</feature>
<evidence type="ECO:0000256" key="3">
    <source>
        <dbReference type="ARBA" id="ARBA00018787"/>
    </source>
</evidence>
<protein>
    <recommendedName>
        <fullName evidence="3">Cell wall synthesis protein Wag31</fullName>
    </recommendedName>
    <alternativeName>
        <fullName evidence="8">Antigen 84</fullName>
    </alternativeName>
</protein>
<accession>A0ABV5SAW0</accession>
<keyword evidence="12" id="KW-1185">Reference proteome</keyword>
<dbReference type="Gene3D" id="6.10.250.660">
    <property type="match status" value="1"/>
</dbReference>
<evidence type="ECO:0000256" key="2">
    <source>
        <dbReference type="ARBA" id="ARBA00009008"/>
    </source>
</evidence>
<comment type="similarity">
    <text evidence="2">Belongs to the DivIVA family.</text>
</comment>
<keyword evidence="5" id="KW-0132">Cell division</keyword>
<organism evidence="11 12">
    <name type="scientific">Nonomuraea helvata</name>
    <dbReference type="NCBI Taxonomy" id="37484"/>
    <lineage>
        <taxon>Bacteria</taxon>
        <taxon>Bacillati</taxon>
        <taxon>Actinomycetota</taxon>
        <taxon>Actinomycetes</taxon>
        <taxon>Streptosporangiales</taxon>
        <taxon>Streptosporangiaceae</taxon>
        <taxon>Nonomuraea</taxon>
    </lineage>
</organism>
<dbReference type="PANTHER" id="PTHR35794:SF2">
    <property type="entry name" value="CELL DIVISION PROTEIN DIVIVA"/>
    <property type="match status" value="1"/>
</dbReference>
<name>A0ABV5SAW0_9ACTN</name>
<evidence type="ECO:0000313" key="12">
    <source>
        <dbReference type="Proteomes" id="UP001589532"/>
    </source>
</evidence>
<dbReference type="EMBL" id="JBHMBW010000037">
    <property type="protein sequence ID" value="MFB9627918.1"/>
    <property type="molecule type" value="Genomic_DNA"/>
</dbReference>
<dbReference type="PANTHER" id="PTHR35794">
    <property type="entry name" value="CELL DIVISION PROTEIN DIVIVA"/>
    <property type="match status" value="1"/>
</dbReference>
<dbReference type="NCBIfam" id="TIGR03544">
    <property type="entry name" value="DivI1A_domain"/>
    <property type="match status" value="1"/>
</dbReference>
<proteinExistence type="inferred from homology"/>
<feature type="coiled-coil region" evidence="9">
    <location>
        <begin position="91"/>
        <end position="125"/>
    </location>
</feature>
<feature type="region of interest" description="Disordered" evidence="10">
    <location>
        <begin position="126"/>
        <end position="164"/>
    </location>
</feature>